<dbReference type="RefSeq" id="WP_108994451.1">
    <property type="nucleotide sequence ID" value="NZ_BDQX01000281.1"/>
</dbReference>
<organism evidence="1 2">
    <name type="scientific">Paenibacillus agaridevorans</name>
    <dbReference type="NCBI Taxonomy" id="171404"/>
    <lineage>
        <taxon>Bacteria</taxon>
        <taxon>Bacillati</taxon>
        <taxon>Bacillota</taxon>
        <taxon>Bacilli</taxon>
        <taxon>Bacillales</taxon>
        <taxon>Paenibacillaceae</taxon>
        <taxon>Paenibacillus</taxon>
    </lineage>
</organism>
<accession>A0A2R5ET08</accession>
<gene>
    <name evidence="1" type="ORF">PAT3040_04480</name>
</gene>
<dbReference type="AlphaFoldDB" id="A0A2R5ET08"/>
<evidence type="ECO:0000313" key="2">
    <source>
        <dbReference type="Proteomes" id="UP000245202"/>
    </source>
</evidence>
<protein>
    <recommendedName>
        <fullName evidence="3">Pullulanase</fullName>
    </recommendedName>
</protein>
<dbReference type="Pfam" id="PF20119">
    <property type="entry name" value="DUF6509"/>
    <property type="match status" value="1"/>
</dbReference>
<keyword evidence="2" id="KW-1185">Reference proteome</keyword>
<dbReference type="EMBL" id="BDQX01000281">
    <property type="protein sequence ID" value="GBG09810.1"/>
    <property type="molecule type" value="Genomic_DNA"/>
</dbReference>
<dbReference type="InterPro" id="IPR045424">
    <property type="entry name" value="DUF6509"/>
</dbReference>
<evidence type="ECO:0008006" key="3">
    <source>
        <dbReference type="Google" id="ProtNLM"/>
    </source>
</evidence>
<evidence type="ECO:0000313" key="1">
    <source>
        <dbReference type="EMBL" id="GBG09810.1"/>
    </source>
</evidence>
<proteinExistence type="predicted"/>
<name>A0A2R5ET08_9BACL</name>
<sequence length="99" mass="11556">MFKITEYTVEQILDPYGILTGERYELLLDLEVEEDDELYQDEGVRLRVVYAKDGDNSRIAKYEFLIASSNQYLDMEMEEEEEQAVSAFCKEVLEAPISE</sequence>
<reference evidence="1 2" key="1">
    <citation type="submission" date="2017-08" db="EMBL/GenBank/DDBJ databases">
        <title>Substantial Increase in Enzyme Production by Combined Drug-Resistance Mutations in Paenibacillus agaridevorans.</title>
        <authorList>
            <person name="Tanaka Y."/>
            <person name="Funane K."/>
            <person name="Hosaka T."/>
            <person name="Shiwa Y."/>
            <person name="Fujita N."/>
            <person name="Miyazaki T."/>
            <person name="Yoshikawa H."/>
            <person name="Murakami K."/>
            <person name="Kasahara K."/>
            <person name="Inaoka T."/>
            <person name="Hiraga Y."/>
            <person name="Ochi K."/>
        </authorList>
    </citation>
    <scope>NUCLEOTIDE SEQUENCE [LARGE SCALE GENOMIC DNA]</scope>
    <source>
        <strain evidence="1 2">T-3040</strain>
    </source>
</reference>
<comment type="caution">
    <text evidence="1">The sequence shown here is derived from an EMBL/GenBank/DDBJ whole genome shotgun (WGS) entry which is preliminary data.</text>
</comment>
<dbReference type="Proteomes" id="UP000245202">
    <property type="component" value="Unassembled WGS sequence"/>
</dbReference>